<name>A0ACA9SUV6_9GLOM</name>
<evidence type="ECO:0000313" key="2">
    <source>
        <dbReference type="Proteomes" id="UP000789920"/>
    </source>
</evidence>
<comment type="caution">
    <text evidence="1">The sequence shown here is derived from an EMBL/GenBank/DDBJ whole genome shotgun (WGS) entry which is preliminary data.</text>
</comment>
<reference evidence="1" key="1">
    <citation type="submission" date="2021-06" db="EMBL/GenBank/DDBJ databases">
        <authorList>
            <person name="Kallberg Y."/>
            <person name="Tangrot J."/>
            <person name="Rosling A."/>
        </authorList>
    </citation>
    <scope>NUCLEOTIDE SEQUENCE</scope>
    <source>
        <strain evidence="1">MA461A</strain>
    </source>
</reference>
<organism evidence="1 2">
    <name type="scientific">Racocetra persica</name>
    <dbReference type="NCBI Taxonomy" id="160502"/>
    <lineage>
        <taxon>Eukaryota</taxon>
        <taxon>Fungi</taxon>
        <taxon>Fungi incertae sedis</taxon>
        <taxon>Mucoromycota</taxon>
        <taxon>Glomeromycotina</taxon>
        <taxon>Glomeromycetes</taxon>
        <taxon>Diversisporales</taxon>
        <taxon>Gigasporaceae</taxon>
        <taxon>Racocetra</taxon>
    </lineage>
</organism>
<proteinExistence type="predicted"/>
<sequence length="101" mass="11845">VQLKYGDFCEVQFVALSYKFLYRDLPNPGMYELDMVKLWDVMIKDNRDVDLAKWLEKFAVDMAVSTSTGLPAYSMFAYFNSLGYEYNHDHIQLQNGNNLRN</sequence>
<accession>A0ACA9SUV6</accession>
<protein>
    <submittedName>
        <fullName evidence="1">14553_t:CDS:1</fullName>
    </submittedName>
</protein>
<gene>
    <name evidence="1" type="ORF">RPERSI_LOCUS34265</name>
</gene>
<feature type="non-terminal residue" evidence="1">
    <location>
        <position position="1"/>
    </location>
</feature>
<keyword evidence="2" id="KW-1185">Reference proteome</keyword>
<evidence type="ECO:0000313" key="1">
    <source>
        <dbReference type="EMBL" id="CAG8846671.1"/>
    </source>
</evidence>
<dbReference type="Proteomes" id="UP000789920">
    <property type="component" value="Unassembled WGS sequence"/>
</dbReference>
<dbReference type="EMBL" id="CAJVQC010152328">
    <property type="protein sequence ID" value="CAG8846671.1"/>
    <property type="molecule type" value="Genomic_DNA"/>
</dbReference>